<reference evidence="1" key="1">
    <citation type="submission" date="2022-07" db="EMBL/GenBank/DDBJ databases">
        <title>Phylogenomic reconstructions and comparative analyses of Kickxellomycotina fungi.</title>
        <authorList>
            <person name="Reynolds N.K."/>
            <person name="Stajich J.E."/>
            <person name="Barry K."/>
            <person name="Grigoriev I.V."/>
            <person name="Crous P."/>
            <person name="Smith M.E."/>
        </authorList>
    </citation>
    <scope>NUCLEOTIDE SEQUENCE</scope>
    <source>
        <strain evidence="1">CBS 102833</strain>
    </source>
</reference>
<evidence type="ECO:0000313" key="2">
    <source>
        <dbReference type="Proteomes" id="UP001140096"/>
    </source>
</evidence>
<evidence type="ECO:0000313" key="1">
    <source>
        <dbReference type="EMBL" id="KAJ2800559.1"/>
    </source>
</evidence>
<protein>
    <submittedName>
        <fullName evidence="1">SnoRNA-binding rRNA-processing protein utp10</fullName>
    </submittedName>
</protein>
<comment type="caution">
    <text evidence="1">The sequence shown here is derived from an EMBL/GenBank/DDBJ whole genome shotgun (WGS) entry which is preliminary data.</text>
</comment>
<dbReference type="Proteomes" id="UP001140096">
    <property type="component" value="Unassembled WGS sequence"/>
</dbReference>
<proteinExistence type="predicted"/>
<accession>A0ACC1L367</accession>
<gene>
    <name evidence="1" type="primary">UTP10_4</name>
    <name evidence="1" type="ORF">H4S07_005151</name>
</gene>
<dbReference type="EMBL" id="JANBUP010002385">
    <property type="protein sequence ID" value="KAJ2800559.1"/>
    <property type="molecule type" value="Genomic_DNA"/>
</dbReference>
<organism evidence="1 2">
    <name type="scientific">Coemansia furcata</name>
    <dbReference type="NCBI Taxonomy" id="417177"/>
    <lineage>
        <taxon>Eukaryota</taxon>
        <taxon>Fungi</taxon>
        <taxon>Fungi incertae sedis</taxon>
        <taxon>Zoopagomycota</taxon>
        <taxon>Kickxellomycotina</taxon>
        <taxon>Kickxellomycetes</taxon>
        <taxon>Kickxellales</taxon>
        <taxon>Kickxellaceae</taxon>
        <taxon>Coemansia</taxon>
    </lineage>
</organism>
<name>A0ACC1L367_9FUNG</name>
<sequence length="171" mass="19296">EEAERKEVQVPSALWHAVVESVYQCALHDTTDFWKEETFKRVFRPLANQLPNTKGAGAEQALYIERVRKCLAPALSQLAAAAGNDALWKMLNQEVMLKSRSDVPAVRVASLLVLQAFYERLGEEFLILLPETIPYLAELLEDDNGLVERATQETVKVIESHLGESLQSYLR</sequence>
<keyword evidence="2" id="KW-1185">Reference proteome</keyword>
<feature type="non-terminal residue" evidence="1">
    <location>
        <position position="1"/>
    </location>
</feature>